<organism evidence="6 7">
    <name type="scientific">Peptoclostridium litorale DSM 5388</name>
    <dbReference type="NCBI Taxonomy" id="1121324"/>
    <lineage>
        <taxon>Bacteria</taxon>
        <taxon>Bacillati</taxon>
        <taxon>Bacillota</taxon>
        <taxon>Clostridia</taxon>
        <taxon>Peptostreptococcales</taxon>
        <taxon>Peptoclostridiaceae</taxon>
        <taxon>Peptoclostridium</taxon>
    </lineage>
</organism>
<comment type="similarity">
    <text evidence="1">Belongs to the bacterial solute-binding protein 8 family.</text>
</comment>
<evidence type="ECO:0000259" key="5">
    <source>
        <dbReference type="PROSITE" id="PS51272"/>
    </source>
</evidence>
<proteinExistence type="inferred from homology"/>
<evidence type="ECO:0000313" key="6">
    <source>
        <dbReference type="EMBL" id="KDR96499.1"/>
    </source>
</evidence>
<protein>
    <submittedName>
        <fullName evidence="6">ABC-type Fe3+-hydroxamate transport system, periplasmic component</fullName>
    </submittedName>
</protein>
<feature type="domain" description="SLH" evidence="5">
    <location>
        <begin position="369"/>
        <end position="435"/>
    </location>
</feature>
<dbReference type="PROSITE" id="PS50983">
    <property type="entry name" value="FE_B12_PBP"/>
    <property type="match status" value="1"/>
</dbReference>
<accession>A0A069RHI9</accession>
<feature type="domain" description="Fe/B12 periplasmic-binding" evidence="4">
    <location>
        <begin position="63"/>
        <end position="323"/>
    </location>
</feature>
<keyword evidence="2" id="KW-0677">Repeat</keyword>
<dbReference type="Gene3D" id="3.40.50.1980">
    <property type="entry name" value="Nitrogenase molybdenum iron protein domain"/>
    <property type="match status" value="2"/>
</dbReference>
<reference evidence="6 7" key="1">
    <citation type="submission" date="2014-03" db="EMBL/GenBank/DDBJ databases">
        <title>Genome sequence of Clostridium litorale W6, DSM 5388.</title>
        <authorList>
            <person name="Poehlein A."/>
            <person name="Jagirdar A."/>
            <person name="Khonsari B."/>
            <person name="Chibani C.M."/>
            <person name="Gutierrez Gutierrez D.A."/>
            <person name="Davydova E."/>
            <person name="Alghaithi H.S."/>
            <person name="Nair K.P."/>
            <person name="Dhamotharan K."/>
            <person name="Chandran L."/>
            <person name="G W."/>
            <person name="Daniel R."/>
        </authorList>
    </citation>
    <scope>NUCLEOTIDE SEQUENCE [LARGE SCALE GENOMIC DNA]</scope>
    <source>
        <strain evidence="6 7">W6</strain>
    </source>
</reference>
<dbReference type="STRING" id="1121324.CLIT_2c01050"/>
<feature type="transmembrane region" description="Helical" evidence="3">
    <location>
        <begin position="9"/>
        <end position="28"/>
    </location>
</feature>
<comment type="caution">
    <text evidence="6">The sequence shown here is derived from an EMBL/GenBank/DDBJ whole genome shotgun (WGS) entry which is preliminary data.</text>
</comment>
<dbReference type="InterPro" id="IPR002491">
    <property type="entry name" value="ABC_transptr_periplasmic_BD"/>
</dbReference>
<dbReference type="InterPro" id="IPR050902">
    <property type="entry name" value="ABC_Transporter_SBP"/>
</dbReference>
<dbReference type="InterPro" id="IPR001119">
    <property type="entry name" value="SLH_dom"/>
</dbReference>
<dbReference type="AlphaFoldDB" id="A0A069RHI9"/>
<dbReference type="PANTHER" id="PTHR30535:SF34">
    <property type="entry name" value="MOLYBDATE-BINDING PROTEIN MOLA"/>
    <property type="match status" value="1"/>
</dbReference>
<keyword evidence="7" id="KW-1185">Reference proteome</keyword>
<dbReference type="RefSeq" id="WP_052635836.1">
    <property type="nucleotide sequence ID" value="NZ_FSRH01000001.1"/>
</dbReference>
<dbReference type="Proteomes" id="UP000027946">
    <property type="component" value="Unassembled WGS sequence"/>
</dbReference>
<evidence type="ECO:0000313" key="7">
    <source>
        <dbReference type="Proteomes" id="UP000027946"/>
    </source>
</evidence>
<dbReference type="PANTHER" id="PTHR30535">
    <property type="entry name" value="VITAMIN B12-BINDING PROTEIN"/>
    <property type="match status" value="1"/>
</dbReference>
<keyword evidence="3" id="KW-1133">Transmembrane helix</keyword>
<evidence type="ECO:0000256" key="3">
    <source>
        <dbReference type="SAM" id="Phobius"/>
    </source>
</evidence>
<evidence type="ECO:0000259" key="4">
    <source>
        <dbReference type="PROSITE" id="PS50983"/>
    </source>
</evidence>
<evidence type="ECO:0000256" key="2">
    <source>
        <dbReference type="ARBA" id="ARBA00022737"/>
    </source>
</evidence>
<dbReference type="Pfam" id="PF01497">
    <property type="entry name" value="Peripla_BP_2"/>
    <property type="match status" value="1"/>
</dbReference>
<gene>
    <name evidence="6" type="ORF">CLIT_2c01050</name>
</gene>
<dbReference type="PROSITE" id="PS51272">
    <property type="entry name" value="SLH"/>
    <property type="match status" value="1"/>
</dbReference>
<sequence>MLKEIKFKTWVKIFAVILVTLFIARPWIEKGSSHILPAGSKEYEIDIVDDSGYRVRLEKPADRIISLYSAHTENLFSLGLDREIIGVGTSDIYPPAALDKKVFDYRSDPEKIISQKPDLVLIRPFIERNSPDFVNSLRRSGINVVSLYPESFSEFDDYIMKLATLTGKEGTASKKLDEFHNELKSMGSTTSGIEDKVGVYFESSDRDYTTVTVDSMPSYALQLAGGINIAGDVEPITEGSSIAAYGIENILQKGKEIDVYVTQRGAMGGGGNTHSISIRPGFDSISAVKSGRIVEINQKIISSPTFRFTKGVKELMRSFYPDLFDAIDPDAYGEEITRDELAEILLKYTHSPIFVPSTSYYKDSGKDHYYGRLEDLGSDSSYFDAAETCLQRGYFEVFIEDDVEFFKPESSVTREEFAKMLYIIGNLKNDNSIEISDLEDVKNSRIAKSVVSNGLIQLESGNFLPEKSVSKNEIFAALETLQVILNDNM</sequence>
<keyword evidence="3" id="KW-0472">Membrane</keyword>
<evidence type="ECO:0000256" key="1">
    <source>
        <dbReference type="ARBA" id="ARBA00008814"/>
    </source>
</evidence>
<keyword evidence="3" id="KW-0812">Transmembrane</keyword>
<dbReference type="eggNOG" id="COG0614">
    <property type="taxonomic scope" value="Bacteria"/>
</dbReference>
<dbReference type="SUPFAM" id="SSF53807">
    <property type="entry name" value="Helical backbone' metal receptor"/>
    <property type="match status" value="1"/>
</dbReference>
<dbReference type="GO" id="GO:0071281">
    <property type="term" value="P:cellular response to iron ion"/>
    <property type="evidence" value="ECO:0007669"/>
    <property type="project" value="TreeGrafter"/>
</dbReference>
<dbReference type="OrthoDB" id="9787830at2"/>
<dbReference type="EMBL" id="JJMM01000002">
    <property type="protein sequence ID" value="KDR96499.1"/>
    <property type="molecule type" value="Genomic_DNA"/>
</dbReference>
<name>A0A069RHI9_PEPLI</name>